<organism evidence="2 3">
    <name type="scientific">Sphingobacterium detergens</name>
    <dbReference type="NCBI Taxonomy" id="1145106"/>
    <lineage>
        <taxon>Bacteria</taxon>
        <taxon>Pseudomonadati</taxon>
        <taxon>Bacteroidota</taxon>
        <taxon>Sphingobacteriia</taxon>
        <taxon>Sphingobacteriales</taxon>
        <taxon>Sphingobacteriaceae</taxon>
        <taxon>Sphingobacterium</taxon>
    </lineage>
</organism>
<evidence type="ECO:0000313" key="2">
    <source>
        <dbReference type="EMBL" id="RKE43369.1"/>
    </source>
</evidence>
<keyword evidence="1" id="KW-0732">Signal</keyword>
<protein>
    <submittedName>
        <fullName evidence="2">Uncharacterized protein</fullName>
    </submittedName>
</protein>
<evidence type="ECO:0000256" key="1">
    <source>
        <dbReference type="SAM" id="SignalP"/>
    </source>
</evidence>
<sequence length="156" mass="17319">MLKKSFIVAFMLLISVSLLVQARDHGTSNLVKSSKAANKTLTTHLSNKKVAGKRTTNLSDTFEFYVWNFTSSPIYLTFSPNFSGGSTQHVTVPANTRGYTVNLQRGSHYIYASCPYGLSMRYMMSCGYSGLGQYYTFENVVLSDTQGCTSLDIENE</sequence>
<dbReference type="OrthoDB" id="9942529at2"/>
<dbReference type="RefSeq" id="WP_120261744.1">
    <property type="nucleotide sequence ID" value="NZ_RAPY01000007.1"/>
</dbReference>
<accession>A0A420AFZ6</accession>
<gene>
    <name evidence="2" type="ORF">DFQ12_5153</name>
</gene>
<evidence type="ECO:0000313" key="3">
    <source>
        <dbReference type="Proteomes" id="UP000286246"/>
    </source>
</evidence>
<feature type="signal peptide" evidence="1">
    <location>
        <begin position="1"/>
        <end position="22"/>
    </location>
</feature>
<comment type="caution">
    <text evidence="2">The sequence shown here is derived from an EMBL/GenBank/DDBJ whole genome shotgun (WGS) entry which is preliminary data.</text>
</comment>
<proteinExistence type="predicted"/>
<name>A0A420AFZ6_SPHD1</name>
<dbReference type="Proteomes" id="UP000286246">
    <property type="component" value="Unassembled WGS sequence"/>
</dbReference>
<reference evidence="2 3" key="1">
    <citation type="submission" date="2018-09" db="EMBL/GenBank/DDBJ databases">
        <title>Genomic Encyclopedia of Type Strains, Phase III (KMG-III): the genomes of soil and plant-associated and newly described type strains.</title>
        <authorList>
            <person name="Whitman W."/>
        </authorList>
    </citation>
    <scope>NUCLEOTIDE SEQUENCE [LARGE SCALE GENOMIC DNA]</scope>
    <source>
        <strain evidence="2 3">CECT 7938</strain>
    </source>
</reference>
<keyword evidence="3" id="KW-1185">Reference proteome</keyword>
<dbReference type="EMBL" id="RAPY01000007">
    <property type="protein sequence ID" value="RKE43369.1"/>
    <property type="molecule type" value="Genomic_DNA"/>
</dbReference>
<feature type="chain" id="PRO_5019160306" evidence="1">
    <location>
        <begin position="23"/>
        <end position="156"/>
    </location>
</feature>
<dbReference type="AlphaFoldDB" id="A0A420AFZ6"/>